<protein>
    <submittedName>
        <fullName evidence="2">Uncharacterized protein</fullName>
    </submittedName>
</protein>
<evidence type="ECO:0000313" key="3">
    <source>
        <dbReference type="Proteomes" id="UP000775547"/>
    </source>
</evidence>
<organism evidence="2 3">
    <name type="scientific">Asterophora parasitica</name>
    <dbReference type="NCBI Taxonomy" id="117018"/>
    <lineage>
        <taxon>Eukaryota</taxon>
        <taxon>Fungi</taxon>
        <taxon>Dikarya</taxon>
        <taxon>Basidiomycota</taxon>
        <taxon>Agaricomycotina</taxon>
        <taxon>Agaricomycetes</taxon>
        <taxon>Agaricomycetidae</taxon>
        <taxon>Agaricales</taxon>
        <taxon>Tricholomatineae</taxon>
        <taxon>Lyophyllaceae</taxon>
        <taxon>Asterophora</taxon>
    </lineage>
</organism>
<feature type="region of interest" description="Disordered" evidence="1">
    <location>
        <begin position="65"/>
        <end position="88"/>
    </location>
</feature>
<gene>
    <name evidence="2" type="ORF">DXG03_002500</name>
</gene>
<sequence length="237" mass="26566">MSLAFTRLTQQKHVAVKEGVAIVRRILARKALPTGYTTQELYKLTLKEAPSAVYEAPERHILPTAPKYTTGGEVLSRTPPPAPPNPNHPVRSIKFLKRDILPVLEGQKELYKTRTERIPQHAKKSKDTAPSPTQTVWVWLPIPFAQRPKPPIPEAPKEVFGVDLGVGEDLSHLSKRRERSRRAKIRRDVHAAKVAAGMKRDRERSRQGAELRGKQALEKKKAERSAGDVAEVGRVVN</sequence>
<comment type="caution">
    <text evidence="2">The sequence shown here is derived from an EMBL/GenBank/DDBJ whole genome shotgun (WGS) entry which is preliminary data.</text>
</comment>
<evidence type="ECO:0000256" key="1">
    <source>
        <dbReference type="SAM" id="MobiDB-lite"/>
    </source>
</evidence>
<evidence type="ECO:0000313" key="2">
    <source>
        <dbReference type="EMBL" id="KAG5642602.1"/>
    </source>
</evidence>
<dbReference type="OrthoDB" id="2587968at2759"/>
<reference evidence="2" key="2">
    <citation type="submission" date="2021-10" db="EMBL/GenBank/DDBJ databases">
        <title>Phylogenomics reveals ancestral predisposition of the termite-cultivated fungus Termitomyces towards a domesticated lifestyle.</title>
        <authorList>
            <person name="Auxier B."/>
            <person name="Grum-Grzhimaylo A."/>
            <person name="Cardenas M.E."/>
            <person name="Lodge J.D."/>
            <person name="Laessoe T."/>
            <person name="Pedersen O."/>
            <person name="Smith M.E."/>
            <person name="Kuyper T.W."/>
            <person name="Franco-Molano E.A."/>
            <person name="Baroni T.J."/>
            <person name="Aanen D.K."/>
        </authorList>
    </citation>
    <scope>NUCLEOTIDE SEQUENCE</scope>
    <source>
        <strain evidence="2">AP01</strain>
        <tissue evidence="2">Mycelium</tissue>
    </source>
</reference>
<dbReference type="AlphaFoldDB" id="A0A9P7G1Y7"/>
<feature type="compositionally biased region" description="Basic and acidic residues" evidence="1">
    <location>
        <begin position="198"/>
        <end position="226"/>
    </location>
</feature>
<feature type="compositionally biased region" description="Pro residues" evidence="1">
    <location>
        <begin position="78"/>
        <end position="87"/>
    </location>
</feature>
<keyword evidence="3" id="KW-1185">Reference proteome</keyword>
<feature type="compositionally biased region" description="Basic residues" evidence="1">
    <location>
        <begin position="173"/>
        <end position="185"/>
    </location>
</feature>
<feature type="region of interest" description="Disordered" evidence="1">
    <location>
        <begin position="172"/>
        <end position="237"/>
    </location>
</feature>
<dbReference type="EMBL" id="JABCKV010000172">
    <property type="protein sequence ID" value="KAG5642602.1"/>
    <property type="molecule type" value="Genomic_DNA"/>
</dbReference>
<name>A0A9P7G1Y7_9AGAR</name>
<reference evidence="2" key="1">
    <citation type="submission" date="2020-07" db="EMBL/GenBank/DDBJ databases">
        <authorList>
            <person name="Nieuwenhuis M."/>
            <person name="Van De Peppel L.J.J."/>
        </authorList>
    </citation>
    <scope>NUCLEOTIDE SEQUENCE</scope>
    <source>
        <strain evidence="2">AP01</strain>
        <tissue evidence="2">Mycelium</tissue>
    </source>
</reference>
<dbReference type="Proteomes" id="UP000775547">
    <property type="component" value="Unassembled WGS sequence"/>
</dbReference>
<proteinExistence type="predicted"/>
<accession>A0A9P7G1Y7</accession>